<sequence>MKIKPSRDGPPSCFSNAEDTQIPLLRAFVHTTTAKHCQDSVKTFVEQTNDLVEQMKLLCTDSNSDVSTGSARRMKQLHKSSVQSLTNQIKPIATQFKQVIDQKVSNSLASSLKTGARKGSQSAISTVVSWGSKSRRSKSERAPDKNGLYYSTYNAVARRDGVYTSKSAGAVDFNQELCDPMEKEFSTEWQSVLDSTIRRLLAESERKILDLSTSACQSFAQSLRSNGVAADRLGNMLNTANRSATTALKTSFTQMRSIARDAQRELSRELLPAVQEKMKSSYTAVKSAQGGPGVFERMKGAMVSNSQRAVNEMFDSAMDKLMRGIKALINRLERLLESTATIVGKSLENVFSICWDDNSDKTTLIDPQMQKLIQDCRNALLPELNRLQTIQGDACELLGIEREEVELDLVGVESLEQQLSRRVAEAEKNGNMLDLCDSDADVPAPKKMAVKSEKGAVIRKKSPLKTSAAGVIDLCDSDSDEDEEGNIFGKCPSTVNVKTEAWL</sequence>
<gene>
    <name evidence="2" type="ORF">QTG54_012621</name>
</gene>
<keyword evidence="3" id="KW-1185">Reference proteome</keyword>
<evidence type="ECO:0000313" key="3">
    <source>
        <dbReference type="Proteomes" id="UP001224775"/>
    </source>
</evidence>
<dbReference type="Pfam" id="PF24564">
    <property type="entry name" value="DUF7605"/>
    <property type="match status" value="1"/>
</dbReference>
<dbReference type="AlphaFoldDB" id="A0AAD8XZ52"/>
<feature type="domain" description="DUF7605" evidence="1">
    <location>
        <begin position="137"/>
        <end position="304"/>
    </location>
</feature>
<dbReference type="InterPro" id="IPR056024">
    <property type="entry name" value="DUF7605"/>
</dbReference>
<organism evidence="2 3">
    <name type="scientific">Skeletonema marinoi</name>
    <dbReference type="NCBI Taxonomy" id="267567"/>
    <lineage>
        <taxon>Eukaryota</taxon>
        <taxon>Sar</taxon>
        <taxon>Stramenopiles</taxon>
        <taxon>Ochrophyta</taxon>
        <taxon>Bacillariophyta</taxon>
        <taxon>Coscinodiscophyceae</taxon>
        <taxon>Thalassiosirophycidae</taxon>
        <taxon>Thalassiosirales</taxon>
        <taxon>Skeletonemataceae</taxon>
        <taxon>Skeletonema</taxon>
        <taxon>Skeletonema marinoi-dohrnii complex</taxon>
    </lineage>
</organism>
<reference evidence="2" key="1">
    <citation type="submission" date="2023-06" db="EMBL/GenBank/DDBJ databases">
        <title>Survivors Of The Sea: Transcriptome response of Skeletonema marinoi to long-term dormancy.</title>
        <authorList>
            <person name="Pinder M.I.M."/>
            <person name="Kourtchenko O."/>
            <person name="Robertson E.K."/>
            <person name="Larsson T."/>
            <person name="Maumus F."/>
            <person name="Osuna-Cruz C.M."/>
            <person name="Vancaester E."/>
            <person name="Stenow R."/>
            <person name="Vandepoele K."/>
            <person name="Ploug H."/>
            <person name="Bruchert V."/>
            <person name="Godhe A."/>
            <person name="Topel M."/>
        </authorList>
    </citation>
    <scope>NUCLEOTIDE SEQUENCE</scope>
    <source>
        <strain evidence="2">R05AC</strain>
    </source>
</reference>
<dbReference type="PANTHER" id="PTHR36681">
    <property type="entry name" value="NUCLEAR GTPASE, GERMINAL CENTER-ASSOCIATED, TANDEM DUPLICATE 3"/>
    <property type="match status" value="1"/>
</dbReference>
<dbReference type="EMBL" id="JATAAI010000028">
    <property type="protein sequence ID" value="KAK1736599.1"/>
    <property type="molecule type" value="Genomic_DNA"/>
</dbReference>
<proteinExistence type="predicted"/>
<accession>A0AAD8XZ52</accession>
<name>A0AAD8XZ52_9STRA</name>
<dbReference type="Proteomes" id="UP001224775">
    <property type="component" value="Unassembled WGS sequence"/>
</dbReference>
<evidence type="ECO:0000313" key="2">
    <source>
        <dbReference type="EMBL" id="KAK1736599.1"/>
    </source>
</evidence>
<comment type="caution">
    <text evidence="2">The sequence shown here is derived from an EMBL/GenBank/DDBJ whole genome shotgun (WGS) entry which is preliminary data.</text>
</comment>
<evidence type="ECO:0000259" key="1">
    <source>
        <dbReference type="Pfam" id="PF24564"/>
    </source>
</evidence>
<dbReference type="PANTHER" id="PTHR36681:SF3">
    <property type="entry name" value="NUCLEAR GTPASE, GERMINAL CENTER-ASSOCIATED, TANDEM DUPLICATE 3"/>
    <property type="match status" value="1"/>
</dbReference>
<protein>
    <submittedName>
        <fullName evidence="2">Dynamin family protein</fullName>
    </submittedName>
</protein>